<feature type="region of interest" description="Disordered" evidence="2">
    <location>
        <begin position="310"/>
        <end position="334"/>
    </location>
</feature>
<dbReference type="PROSITE" id="PS50011">
    <property type="entry name" value="PROTEIN_KINASE_DOM"/>
    <property type="match status" value="1"/>
</dbReference>
<reference evidence="4" key="1">
    <citation type="submission" date="2022-07" db="EMBL/GenBank/DDBJ databases">
        <title>Taxonomy of Aspergillus series Nigri: significant species reduction supported by multi-species coalescent approaches.</title>
        <authorList>
            <person name="Bian C."/>
            <person name="Kusuya Y."/>
            <person name="Sklenar F."/>
            <person name="D'hooge E."/>
            <person name="Yaguchi T."/>
            <person name="Takahashi H."/>
            <person name="Hubka V."/>
        </authorList>
    </citation>
    <scope>NUCLEOTIDE SEQUENCE</scope>
    <source>
        <strain evidence="4">CBS 733.88</strain>
    </source>
</reference>
<feature type="domain" description="Protein kinase" evidence="3">
    <location>
        <begin position="16"/>
        <end position="298"/>
    </location>
</feature>
<dbReference type="Proteomes" id="UP001143548">
    <property type="component" value="Unassembled WGS sequence"/>
</dbReference>
<dbReference type="InterPro" id="IPR000719">
    <property type="entry name" value="Prot_kinase_dom"/>
</dbReference>
<feature type="compositionally biased region" description="Basic and acidic residues" evidence="2">
    <location>
        <begin position="310"/>
        <end position="323"/>
    </location>
</feature>
<sequence length="334" mass="38712">MATKLKQLDIIIENRYKLINFIASGTFGAIYEAIDLQTNERLALKMERAKDSDSLTKESEFYEKLQESRRPGMLKLHFSCRIWNEYRVMGLELLGPSLWDLKKYCGGRFSLKTVLLIVDQVIPRLKAIHDKGIIHRDLKPDNLIMGRGPSGNTLYLVDMGVAREKVQAPHDPMDYEGDKALSLVGTQDYAPRAAHQLRCQTYRDDMESLGYLLIEFLNDRLPWTYMTTTIAGQTSEERMARSKERITLDTLCAGLPKAFKKYFEHVNSLRYNQRPNYYKLQCLFRSEFVRQGFHHDFVFDWTEQRFGEPAKKAAEEAAQKAAEEEYESFSSSTE</sequence>
<dbReference type="Gene3D" id="1.10.510.10">
    <property type="entry name" value="Transferase(Phosphotransferase) domain 1"/>
    <property type="match status" value="1"/>
</dbReference>
<dbReference type="Pfam" id="PF00069">
    <property type="entry name" value="Pkinase"/>
    <property type="match status" value="1"/>
</dbReference>
<evidence type="ECO:0000256" key="2">
    <source>
        <dbReference type="SAM" id="MobiDB-lite"/>
    </source>
</evidence>
<organism evidence="4 5">
    <name type="scientific">Aspergillus brasiliensis</name>
    <dbReference type="NCBI Taxonomy" id="319629"/>
    <lineage>
        <taxon>Eukaryota</taxon>
        <taxon>Fungi</taxon>
        <taxon>Dikarya</taxon>
        <taxon>Ascomycota</taxon>
        <taxon>Pezizomycotina</taxon>
        <taxon>Eurotiomycetes</taxon>
        <taxon>Eurotiomycetidae</taxon>
        <taxon>Eurotiales</taxon>
        <taxon>Aspergillaceae</taxon>
        <taxon>Aspergillus</taxon>
        <taxon>Aspergillus subgen. Circumdati</taxon>
    </lineage>
</organism>
<dbReference type="GO" id="GO:0005524">
    <property type="term" value="F:ATP binding"/>
    <property type="evidence" value="ECO:0007669"/>
    <property type="project" value="InterPro"/>
</dbReference>
<comment type="caution">
    <text evidence="4">The sequence shown here is derived from an EMBL/GenBank/DDBJ whole genome shotgun (WGS) entry which is preliminary data.</text>
</comment>
<evidence type="ECO:0000256" key="1">
    <source>
        <dbReference type="ARBA" id="ARBA00012513"/>
    </source>
</evidence>
<name>A0A9W5YKV6_9EURO</name>
<dbReference type="SMART" id="SM00220">
    <property type="entry name" value="S_TKc"/>
    <property type="match status" value="1"/>
</dbReference>
<proteinExistence type="predicted"/>
<dbReference type="EC" id="2.7.11.1" evidence="1"/>
<gene>
    <name evidence="4" type="ORF">AbraCBS73388_004904</name>
</gene>
<dbReference type="PANTHER" id="PTHR11909">
    <property type="entry name" value="CASEIN KINASE-RELATED"/>
    <property type="match status" value="1"/>
</dbReference>
<dbReference type="AlphaFoldDB" id="A0A9W5YKV6"/>
<protein>
    <recommendedName>
        <fullName evidence="1">non-specific serine/threonine protein kinase</fullName>
        <ecNumber evidence="1">2.7.11.1</ecNumber>
    </recommendedName>
</protein>
<evidence type="ECO:0000313" key="4">
    <source>
        <dbReference type="EMBL" id="GKZ19843.1"/>
    </source>
</evidence>
<evidence type="ECO:0000259" key="3">
    <source>
        <dbReference type="PROSITE" id="PS50011"/>
    </source>
</evidence>
<dbReference type="InterPro" id="IPR050235">
    <property type="entry name" value="CK1_Ser-Thr_kinase"/>
</dbReference>
<dbReference type="PROSITE" id="PS00108">
    <property type="entry name" value="PROTEIN_KINASE_ST"/>
    <property type="match status" value="1"/>
</dbReference>
<dbReference type="SUPFAM" id="SSF56112">
    <property type="entry name" value="Protein kinase-like (PK-like)"/>
    <property type="match status" value="1"/>
</dbReference>
<dbReference type="InterPro" id="IPR011009">
    <property type="entry name" value="Kinase-like_dom_sf"/>
</dbReference>
<evidence type="ECO:0000313" key="5">
    <source>
        <dbReference type="Proteomes" id="UP001143548"/>
    </source>
</evidence>
<accession>A0A9W5YKV6</accession>
<dbReference type="GO" id="GO:0004674">
    <property type="term" value="F:protein serine/threonine kinase activity"/>
    <property type="evidence" value="ECO:0007669"/>
    <property type="project" value="UniProtKB-EC"/>
</dbReference>
<dbReference type="InterPro" id="IPR008271">
    <property type="entry name" value="Ser/Thr_kinase_AS"/>
</dbReference>
<dbReference type="EMBL" id="BROQ01000023">
    <property type="protein sequence ID" value="GKZ19843.1"/>
    <property type="molecule type" value="Genomic_DNA"/>
</dbReference>